<dbReference type="InterPro" id="IPR002610">
    <property type="entry name" value="Peptidase_S54_rhomboid-like"/>
</dbReference>
<feature type="transmembrane region" description="Helical" evidence="6">
    <location>
        <begin position="299"/>
        <end position="319"/>
    </location>
</feature>
<feature type="compositionally biased region" description="Polar residues" evidence="7">
    <location>
        <begin position="1"/>
        <end position="11"/>
    </location>
</feature>
<evidence type="ECO:0000256" key="1">
    <source>
        <dbReference type="ARBA" id="ARBA00004141"/>
    </source>
</evidence>
<protein>
    <recommendedName>
        <fullName evidence="6">RHOMBOID-like protein</fullName>
        <ecNumber evidence="6">3.4.21.105</ecNumber>
    </recommendedName>
</protein>
<dbReference type="EMBL" id="JAEACU010000006">
    <property type="protein sequence ID" value="KAH7524458.1"/>
    <property type="molecule type" value="Genomic_DNA"/>
</dbReference>
<evidence type="ECO:0000259" key="8">
    <source>
        <dbReference type="Pfam" id="PF01694"/>
    </source>
</evidence>
<dbReference type="GO" id="GO:0006508">
    <property type="term" value="P:proteolysis"/>
    <property type="evidence" value="ECO:0007669"/>
    <property type="project" value="UniProtKB-KW"/>
</dbReference>
<dbReference type="SUPFAM" id="SSF144091">
    <property type="entry name" value="Rhomboid-like"/>
    <property type="match status" value="1"/>
</dbReference>
<feature type="transmembrane region" description="Helical" evidence="6">
    <location>
        <begin position="220"/>
        <end position="239"/>
    </location>
</feature>
<feature type="transmembrane region" description="Helical" evidence="6">
    <location>
        <begin position="245"/>
        <end position="264"/>
    </location>
</feature>
<comment type="function">
    <text evidence="6">Serine protease involved in intramembrane proteolysis.</text>
</comment>
<comment type="similarity">
    <text evidence="2 6">Belongs to the peptidase S54 family.</text>
</comment>
<dbReference type="InterPro" id="IPR022764">
    <property type="entry name" value="Peptidase_S54_rhomboid_dom"/>
</dbReference>
<dbReference type="GO" id="GO:0004252">
    <property type="term" value="F:serine-type endopeptidase activity"/>
    <property type="evidence" value="ECO:0007669"/>
    <property type="project" value="InterPro"/>
</dbReference>
<comment type="catalytic activity">
    <reaction evidence="6">
        <text>Cleaves type-1 transmembrane domains using a catalytic dyad composed of serine and histidine that are contributed by different transmembrane domains.</text>
        <dbReference type="EC" id="3.4.21.105"/>
    </reaction>
</comment>
<feature type="transmembrane region" description="Helical" evidence="6">
    <location>
        <begin position="131"/>
        <end position="156"/>
    </location>
</feature>
<keyword evidence="3 6" id="KW-0812">Transmembrane</keyword>
<evidence type="ECO:0000256" key="4">
    <source>
        <dbReference type="ARBA" id="ARBA00022989"/>
    </source>
</evidence>
<organism evidence="9 10">
    <name type="scientific">Ziziphus jujuba var. spinosa</name>
    <dbReference type="NCBI Taxonomy" id="714518"/>
    <lineage>
        <taxon>Eukaryota</taxon>
        <taxon>Viridiplantae</taxon>
        <taxon>Streptophyta</taxon>
        <taxon>Embryophyta</taxon>
        <taxon>Tracheophyta</taxon>
        <taxon>Spermatophyta</taxon>
        <taxon>Magnoliopsida</taxon>
        <taxon>eudicotyledons</taxon>
        <taxon>Gunneridae</taxon>
        <taxon>Pentapetalae</taxon>
        <taxon>rosids</taxon>
        <taxon>fabids</taxon>
        <taxon>Rosales</taxon>
        <taxon>Rhamnaceae</taxon>
        <taxon>Paliureae</taxon>
        <taxon>Ziziphus</taxon>
    </lineage>
</organism>
<sequence length="397" mass="44421">MADASNFQTQIEIKDPTPSTPPPPPPPPFATEFPPENVPQTKVPFFKSRYRRRRGDTWLISVFVILHIIAFVSTMVVNDCSRRSYGDCALKALGRFSFQPLSENPLLGPSASTLDDMGALRRKEHLQTWRLFTFSCLHAGVIHLVINLFSVVFIGIHMEQEFGPLRVGIIYVLSAFAGTLVAALFVEKTPEVGSSGALYGLLGAMLSGLIRYWRMYTNKFAALATLFFVCIINFSLGLLPYIDNFSSVGGFLSGFLLGFVLLFSPQINQVSQTKGGLFEYSIKTSIKLKLKEKLDRPSLRIVSLLLFSLLVAGCLVAVIRDINMNQYCQWCRYVDCVPLEEWSCRDKVTSCEGFYVSKTMVSNEQLTLTCLGNGHYRVFPFTNMSESRINDLCSVIC</sequence>
<dbReference type="Gene3D" id="1.20.1540.10">
    <property type="entry name" value="Rhomboid-like"/>
    <property type="match status" value="1"/>
</dbReference>
<dbReference type="PANTHER" id="PTHR22936:SF75">
    <property type="entry name" value="RHOMBOID-LIKE PROTEIN 8"/>
    <property type="match status" value="1"/>
</dbReference>
<dbReference type="Pfam" id="PF01694">
    <property type="entry name" value="Rhomboid"/>
    <property type="match status" value="1"/>
</dbReference>
<feature type="domain" description="Peptidase S54 rhomboid" evidence="8">
    <location>
        <begin position="127"/>
        <end position="262"/>
    </location>
</feature>
<dbReference type="Proteomes" id="UP000813462">
    <property type="component" value="Unassembled WGS sequence"/>
</dbReference>
<keyword evidence="4 6" id="KW-1133">Transmembrane helix</keyword>
<dbReference type="InterPro" id="IPR035952">
    <property type="entry name" value="Rhomboid-like_sf"/>
</dbReference>
<dbReference type="PANTHER" id="PTHR22936">
    <property type="entry name" value="RHOMBOID-RELATED"/>
    <property type="match status" value="1"/>
</dbReference>
<reference evidence="9" key="1">
    <citation type="journal article" date="2021" name="Front. Plant Sci.">
        <title>Chromosome-Scale Genome Assembly for Chinese Sour Jujube and Insights Into Its Genome Evolution and Domestication Signature.</title>
        <authorList>
            <person name="Shen L.-Y."/>
            <person name="Luo H."/>
            <person name="Wang X.-L."/>
            <person name="Wang X.-M."/>
            <person name="Qiu X.-J."/>
            <person name="Liu H."/>
            <person name="Zhou S.-S."/>
            <person name="Jia K.-H."/>
            <person name="Nie S."/>
            <person name="Bao Y.-T."/>
            <person name="Zhang R.-G."/>
            <person name="Yun Q.-Z."/>
            <person name="Chai Y.-H."/>
            <person name="Lu J.-Y."/>
            <person name="Li Y."/>
            <person name="Zhao S.-W."/>
            <person name="Mao J.-F."/>
            <person name="Jia S.-G."/>
            <person name="Mao Y.-M."/>
        </authorList>
    </citation>
    <scope>NUCLEOTIDE SEQUENCE</scope>
    <source>
        <strain evidence="9">AT0</strain>
        <tissue evidence="9">Leaf</tissue>
    </source>
</reference>
<keyword evidence="6" id="KW-0645">Protease</keyword>
<feature type="transmembrane region" description="Helical" evidence="6">
    <location>
        <begin position="192"/>
        <end position="213"/>
    </location>
</feature>
<comment type="subcellular location">
    <subcellularLocation>
        <location evidence="1 6">Membrane</location>
        <topology evidence="1 6">Multi-pass membrane protein</topology>
    </subcellularLocation>
</comment>
<evidence type="ECO:0000256" key="3">
    <source>
        <dbReference type="ARBA" id="ARBA00022692"/>
    </source>
</evidence>
<feature type="region of interest" description="Disordered" evidence="7">
    <location>
        <begin position="1"/>
        <end position="40"/>
    </location>
</feature>
<evidence type="ECO:0000313" key="9">
    <source>
        <dbReference type="EMBL" id="KAH7524458.1"/>
    </source>
</evidence>
<dbReference type="AlphaFoldDB" id="A0A978V973"/>
<comment type="caution">
    <text evidence="9">The sequence shown here is derived from an EMBL/GenBank/DDBJ whole genome shotgun (WGS) entry which is preliminary data.</text>
</comment>
<dbReference type="GO" id="GO:0016020">
    <property type="term" value="C:membrane"/>
    <property type="evidence" value="ECO:0007669"/>
    <property type="project" value="UniProtKB-SubCell"/>
</dbReference>
<evidence type="ECO:0000256" key="6">
    <source>
        <dbReference type="RuleBase" id="RU362115"/>
    </source>
</evidence>
<accession>A0A978V973</accession>
<evidence type="ECO:0000313" key="10">
    <source>
        <dbReference type="Proteomes" id="UP000813462"/>
    </source>
</evidence>
<evidence type="ECO:0000256" key="5">
    <source>
        <dbReference type="ARBA" id="ARBA00023136"/>
    </source>
</evidence>
<keyword evidence="5 6" id="KW-0472">Membrane</keyword>
<proteinExistence type="inferred from homology"/>
<keyword evidence="6" id="KW-0378">Hydrolase</keyword>
<feature type="compositionally biased region" description="Pro residues" evidence="7">
    <location>
        <begin position="18"/>
        <end position="29"/>
    </location>
</feature>
<dbReference type="EC" id="3.4.21.105" evidence="6"/>
<feature type="transmembrane region" description="Helical" evidence="6">
    <location>
        <begin position="168"/>
        <end position="186"/>
    </location>
</feature>
<evidence type="ECO:0000256" key="2">
    <source>
        <dbReference type="ARBA" id="ARBA00009045"/>
    </source>
</evidence>
<gene>
    <name evidence="9" type="ORF">FEM48_Zijuj06G0121400</name>
</gene>
<evidence type="ECO:0000256" key="7">
    <source>
        <dbReference type="SAM" id="MobiDB-lite"/>
    </source>
</evidence>
<name>A0A978V973_ZIZJJ</name>
<feature type="transmembrane region" description="Helical" evidence="6">
    <location>
        <begin position="57"/>
        <end position="77"/>
    </location>
</feature>
<keyword evidence="6" id="KW-0720">Serine protease</keyword>